<dbReference type="PANTHER" id="PTHR21198">
    <property type="entry name" value="GLUTAMATE RACEMASE"/>
    <property type="match status" value="1"/>
</dbReference>
<dbReference type="InterPro" id="IPR018187">
    <property type="entry name" value="Asp/Glu_racemase_AS_1"/>
</dbReference>
<reference evidence="2 3" key="1">
    <citation type="submission" date="2018-06" db="EMBL/GenBank/DDBJ databases">
        <title>Thermoflavimicrobium daqus sp. nov., a thermophilic microbe isolated from Moutai-flavour Daqu.</title>
        <authorList>
            <person name="Wang X."/>
            <person name="Zhou H."/>
        </authorList>
    </citation>
    <scope>NUCLEOTIDE SEQUENCE [LARGE SCALE GENOMIC DNA]</scope>
    <source>
        <strain evidence="2 3">FBKL4.011</strain>
    </source>
</reference>
<dbReference type="InterPro" id="IPR015942">
    <property type="entry name" value="Asp/Glu/hydantoin_racemase"/>
</dbReference>
<dbReference type="EMBL" id="QJKK01000002">
    <property type="protein sequence ID" value="RAL26224.1"/>
    <property type="molecule type" value="Genomic_DNA"/>
</dbReference>
<dbReference type="SUPFAM" id="SSF53681">
    <property type="entry name" value="Aspartate/glutamate racemase"/>
    <property type="match status" value="2"/>
</dbReference>
<gene>
    <name evidence="2" type="ORF">DL897_04290</name>
</gene>
<dbReference type="Gene3D" id="3.40.50.1860">
    <property type="match status" value="2"/>
</dbReference>
<dbReference type="OrthoDB" id="9803739at2"/>
<dbReference type="Proteomes" id="UP000251213">
    <property type="component" value="Unassembled WGS sequence"/>
</dbReference>
<sequence length="242" mass="27835">MRSMINMKQIYRIGILAGMGPRSTTPFLESVLDECERQYGAKWDNDFPHMMVYSLPTPFHPKKPLNHNQMVKAIQIGIEALVKVDCDIIAIPCNSAHLYYPEICNMTSIPVLNIIHETMECLNPQVSKVSLLATRGTIESGLYQEQLKQKNKTIYWNEGYQEKVDELILMVKGSGVSEEMLTLWKEIESILIREEVTEVISACTDLFFCREYSQLKIYDSSKILARSLVKRYMREGLTDVEI</sequence>
<reference evidence="2 3" key="2">
    <citation type="submission" date="2018-06" db="EMBL/GenBank/DDBJ databases">
        <authorList>
            <person name="Zhirakovskaya E."/>
        </authorList>
    </citation>
    <scope>NUCLEOTIDE SEQUENCE [LARGE SCALE GENOMIC DNA]</scope>
    <source>
        <strain evidence="2 3">FBKL4.011</strain>
    </source>
</reference>
<evidence type="ECO:0000256" key="1">
    <source>
        <dbReference type="ARBA" id="ARBA00023235"/>
    </source>
</evidence>
<proteinExistence type="predicted"/>
<protein>
    <submittedName>
        <fullName evidence="2">Amino-acid racemase</fullName>
    </submittedName>
</protein>
<dbReference type="GO" id="GO:0047661">
    <property type="term" value="F:amino-acid racemase activity"/>
    <property type="evidence" value="ECO:0007669"/>
    <property type="project" value="InterPro"/>
</dbReference>
<name>A0A364K7G3_9BACL</name>
<evidence type="ECO:0000313" key="3">
    <source>
        <dbReference type="Proteomes" id="UP000251213"/>
    </source>
</evidence>
<comment type="caution">
    <text evidence="2">The sequence shown here is derived from an EMBL/GenBank/DDBJ whole genome shotgun (WGS) entry which is preliminary data.</text>
</comment>
<dbReference type="PANTHER" id="PTHR21198:SF7">
    <property type="entry name" value="ASPARTATE-GLUTAMATE RACEMASE FAMILY"/>
    <property type="match status" value="1"/>
</dbReference>
<keyword evidence="1" id="KW-0413">Isomerase</keyword>
<dbReference type="InterPro" id="IPR001920">
    <property type="entry name" value="Asp/Glu_race"/>
</dbReference>
<organism evidence="2 3">
    <name type="scientific">Thermoflavimicrobium daqui</name>
    <dbReference type="NCBI Taxonomy" id="2137476"/>
    <lineage>
        <taxon>Bacteria</taxon>
        <taxon>Bacillati</taxon>
        <taxon>Bacillota</taxon>
        <taxon>Bacilli</taxon>
        <taxon>Bacillales</taxon>
        <taxon>Thermoactinomycetaceae</taxon>
        <taxon>Thermoflavimicrobium</taxon>
    </lineage>
</organism>
<dbReference type="Pfam" id="PF01177">
    <property type="entry name" value="Asp_Glu_race"/>
    <property type="match status" value="1"/>
</dbReference>
<dbReference type="PROSITE" id="PS00923">
    <property type="entry name" value="ASP_GLU_RACEMASE_1"/>
    <property type="match status" value="1"/>
</dbReference>
<evidence type="ECO:0000313" key="2">
    <source>
        <dbReference type="EMBL" id="RAL26224.1"/>
    </source>
</evidence>
<dbReference type="AlphaFoldDB" id="A0A364K7G3"/>
<accession>A0A364K7G3</accession>
<keyword evidence="3" id="KW-1185">Reference proteome</keyword>